<proteinExistence type="predicted"/>
<dbReference type="AlphaFoldDB" id="A0A4C1VGA6"/>
<evidence type="ECO:0000313" key="1">
    <source>
        <dbReference type="EMBL" id="GBP37653.1"/>
    </source>
</evidence>
<reference evidence="1 2" key="1">
    <citation type="journal article" date="2019" name="Commun. Biol.">
        <title>The bagworm genome reveals a unique fibroin gene that provides high tensile strength.</title>
        <authorList>
            <person name="Kono N."/>
            <person name="Nakamura H."/>
            <person name="Ohtoshi R."/>
            <person name="Tomita M."/>
            <person name="Numata K."/>
            <person name="Arakawa K."/>
        </authorList>
    </citation>
    <scope>NUCLEOTIDE SEQUENCE [LARGE SCALE GENOMIC DNA]</scope>
</reference>
<sequence length="94" mass="10571">MTIVVTVLSGCTRTDTSEGPQSEVRTMWVDMSYCWVYDTSVQTWQAANECERHITHRGRDNSVGRSKKRCEIEKGPCVNKSLQFRGSIAARAGD</sequence>
<name>A0A4C1VGA6_EUMVA</name>
<accession>A0A4C1VGA6</accession>
<dbReference type="Proteomes" id="UP000299102">
    <property type="component" value="Unassembled WGS sequence"/>
</dbReference>
<dbReference type="EMBL" id="BGZK01000337">
    <property type="protein sequence ID" value="GBP37653.1"/>
    <property type="molecule type" value="Genomic_DNA"/>
</dbReference>
<keyword evidence="2" id="KW-1185">Reference proteome</keyword>
<protein>
    <submittedName>
        <fullName evidence="1">Uncharacterized protein</fullName>
    </submittedName>
</protein>
<evidence type="ECO:0000313" key="2">
    <source>
        <dbReference type="Proteomes" id="UP000299102"/>
    </source>
</evidence>
<organism evidence="1 2">
    <name type="scientific">Eumeta variegata</name>
    <name type="common">Bagworm moth</name>
    <name type="synonym">Eumeta japonica</name>
    <dbReference type="NCBI Taxonomy" id="151549"/>
    <lineage>
        <taxon>Eukaryota</taxon>
        <taxon>Metazoa</taxon>
        <taxon>Ecdysozoa</taxon>
        <taxon>Arthropoda</taxon>
        <taxon>Hexapoda</taxon>
        <taxon>Insecta</taxon>
        <taxon>Pterygota</taxon>
        <taxon>Neoptera</taxon>
        <taxon>Endopterygota</taxon>
        <taxon>Lepidoptera</taxon>
        <taxon>Glossata</taxon>
        <taxon>Ditrysia</taxon>
        <taxon>Tineoidea</taxon>
        <taxon>Psychidae</taxon>
        <taxon>Oiketicinae</taxon>
        <taxon>Eumeta</taxon>
    </lineage>
</organism>
<gene>
    <name evidence="1" type="ORF">EVAR_23700_1</name>
</gene>
<comment type="caution">
    <text evidence="1">The sequence shown here is derived from an EMBL/GenBank/DDBJ whole genome shotgun (WGS) entry which is preliminary data.</text>
</comment>